<protein>
    <submittedName>
        <fullName evidence="2">WD40/YVTN/BNR-like repeat-containing protein</fullName>
    </submittedName>
</protein>
<sequence>MWELGPDSDEPEWRVVDDVPFEKTLFAVVSTADGPFAIGDGGTLLADRGEGWEVIFDSGPHTRDNQLRALDVTDDGKRVWFTGSSGALGCYDVESRRKFDYSMPKEMTSTWEAVAVAGPRGNEKALASNGSGEVLPFTLDGFDVDWGIARKPSGAGSTMAALGASPEGVGYAVDTSGNVFRTTKNDGWERIGIRNAQVKFYDIYAGEQGRVYVAAGDGRVYRYDDSYKNWTPIGVTDTASLRAFSAYEDELVVLGNGGEIYERVEGDRWEAVHAPTEEDLFDVALGDPDVAVGADATVLERPRGEARQAGKSEDGDQFEGRGEYHDGDGNEPSKSQSGSDSSSGSDAN</sequence>
<evidence type="ECO:0000313" key="3">
    <source>
        <dbReference type="Proteomes" id="UP001596099"/>
    </source>
</evidence>
<dbReference type="AlphaFoldDB" id="A0ABD5RKX4"/>
<dbReference type="RefSeq" id="WP_247413893.1">
    <property type="nucleotide sequence ID" value="NZ_JALLGW010000001.1"/>
</dbReference>
<dbReference type="EMBL" id="JBHSQH010000001">
    <property type="protein sequence ID" value="MFC5970979.1"/>
    <property type="molecule type" value="Genomic_DNA"/>
</dbReference>
<proteinExistence type="predicted"/>
<evidence type="ECO:0000256" key="1">
    <source>
        <dbReference type="SAM" id="MobiDB-lite"/>
    </source>
</evidence>
<reference evidence="2 3" key="1">
    <citation type="journal article" date="2019" name="Int. J. Syst. Evol. Microbiol.">
        <title>The Global Catalogue of Microorganisms (GCM) 10K type strain sequencing project: providing services to taxonomists for standard genome sequencing and annotation.</title>
        <authorList>
            <consortium name="The Broad Institute Genomics Platform"/>
            <consortium name="The Broad Institute Genome Sequencing Center for Infectious Disease"/>
            <person name="Wu L."/>
            <person name="Ma J."/>
        </authorList>
    </citation>
    <scope>NUCLEOTIDE SEQUENCE [LARGE SCALE GENOMIC DNA]</scope>
    <source>
        <strain evidence="2 3">CGMCC 1.12543</strain>
    </source>
</reference>
<keyword evidence="3" id="KW-1185">Reference proteome</keyword>
<dbReference type="Proteomes" id="UP001596099">
    <property type="component" value="Unassembled WGS sequence"/>
</dbReference>
<evidence type="ECO:0000313" key="2">
    <source>
        <dbReference type="EMBL" id="MFC5970979.1"/>
    </source>
</evidence>
<organism evidence="2 3">
    <name type="scientific">Halomarina salina</name>
    <dbReference type="NCBI Taxonomy" id="1872699"/>
    <lineage>
        <taxon>Archaea</taxon>
        <taxon>Methanobacteriati</taxon>
        <taxon>Methanobacteriota</taxon>
        <taxon>Stenosarchaea group</taxon>
        <taxon>Halobacteria</taxon>
        <taxon>Halobacteriales</taxon>
        <taxon>Natronomonadaceae</taxon>
        <taxon>Halomarina</taxon>
    </lineage>
</organism>
<gene>
    <name evidence="2" type="ORF">ACFPYI_06495</name>
</gene>
<dbReference type="SUPFAM" id="SSF101898">
    <property type="entry name" value="NHL repeat"/>
    <property type="match status" value="1"/>
</dbReference>
<feature type="compositionally biased region" description="Low complexity" evidence="1">
    <location>
        <begin position="333"/>
        <end position="348"/>
    </location>
</feature>
<name>A0ABD5RKX4_9EURY</name>
<feature type="region of interest" description="Disordered" evidence="1">
    <location>
        <begin position="294"/>
        <end position="348"/>
    </location>
</feature>
<accession>A0ABD5RKX4</accession>
<comment type="caution">
    <text evidence="2">The sequence shown here is derived from an EMBL/GenBank/DDBJ whole genome shotgun (WGS) entry which is preliminary data.</text>
</comment>
<feature type="compositionally biased region" description="Basic and acidic residues" evidence="1">
    <location>
        <begin position="298"/>
        <end position="328"/>
    </location>
</feature>